<organism evidence="2 3">
    <name type="scientific">Kribbella sancticallisti</name>
    <dbReference type="NCBI Taxonomy" id="460087"/>
    <lineage>
        <taxon>Bacteria</taxon>
        <taxon>Bacillati</taxon>
        <taxon>Actinomycetota</taxon>
        <taxon>Actinomycetes</taxon>
        <taxon>Propionibacteriales</taxon>
        <taxon>Kribbellaceae</taxon>
        <taxon>Kribbella</taxon>
    </lineage>
</organism>
<sequence length="76" mass="8393">MVTIGDDRQQQVIERARTLIPADERILAVYLIGSYGTGSADRFSDVDSTVSSPTRHWSGSWRTGTTYCGRSPDQPC</sequence>
<evidence type="ECO:0000259" key="1">
    <source>
        <dbReference type="Pfam" id="PF01909"/>
    </source>
</evidence>
<name>A0ABN2DLB8_9ACTN</name>
<dbReference type="Pfam" id="PF01909">
    <property type="entry name" value="NTP_transf_2"/>
    <property type="match status" value="1"/>
</dbReference>
<dbReference type="InterPro" id="IPR043519">
    <property type="entry name" value="NT_sf"/>
</dbReference>
<dbReference type="CDD" id="cd05403">
    <property type="entry name" value="NT_KNTase_like"/>
    <property type="match status" value="1"/>
</dbReference>
<feature type="domain" description="Polymerase nucleotidyl transferase" evidence="1">
    <location>
        <begin position="16"/>
        <end position="54"/>
    </location>
</feature>
<protein>
    <recommendedName>
        <fullName evidence="1">Polymerase nucleotidyl transferase domain-containing protein</fullName>
    </recommendedName>
</protein>
<dbReference type="EMBL" id="BAAAOS010000020">
    <property type="protein sequence ID" value="GAA1579853.1"/>
    <property type="molecule type" value="Genomic_DNA"/>
</dbReference>
<dbReference type="SUPFAM" id="SSF81301">
    <property type="entry name" value="Nucleotidyltransferase"/>
    <property type="match status" value="1"/>
</dbReference>
<keyword evidence="3" id="KW-1185">Reference proteome</keyword>
<dbReference type="Gene3D" id="3.30.460.10">
    <property type="entry name" value="Beta Polymerase, domain 2"/>
    <property type="match status" value="1"/>
</dbReference>
<dbReference type="Proteomes" id="UP001500393">
    <property type="component" value="Unassembled WGS sequence"/>
</dbReference>
<evidence type="ECO:0000313" key="3">
    <source>
        <dbReference type="Proteomes" id="UP001500393"/>
    </source>
</evidence>
<gene>
    <name evidence="2" type="ORF">GCM10009789_37030</name>
</gene>
<accession>A0ABN2DLB8</accession>
<proteinExistence type="predicted"/>
<reference evidence="2 3" key="1">
    <citation type="journal article" date="2019" name="Int. J. Syst. Evol. Microbiol.">
        <title>The Global Catalogue of Microorganisms (GCM) 10K type strain sequencing project: providing services to taxonomists for standard genome sequencing and annotation.</title>
        <authorList>
            <consortium name="The Broad Institute Genomics Platform"/>
            <consortium name="The Broad Institute Genome Sequencing Center for Infectious Disease"/>
            <person name="Wu L."/>
            <person name="Ma J."/>
        </authorList>
    </citation>
    <scope>NUCLEOTIDE SEQUENCE [LARGE SCALE GENOMIC DNA]</scope>
    <source>
        <strain evidence="2 3">JCM 14969</strain>
    </source>
</reference>
<dbReference type="InterPro" id="IPR002934">
    <property type="entry name" value="Polymerase_NTP_transf_dom"/>
</dbReference>
<evidence type="ECO:0000313" key="2">
    <source>
        <dbReference type="EMBL" id="GAA1579853.1"/>
    </source>
</evidence>
<comment type="caution">
    <text evidence="2">The sequence shown here is derived from an EMBL/GenBank/DDBJ whole genome shotgun (WGS) entry which is preliminary data.</text>
</comment>